<name>A0A656D4K5_KRYT1</name>
<feature type="domain" description="Fatty acid hydroxylase" evidence="5">
    <location>
        <begin position="9"/>
        <end position="137"/>
    </location>
</feature>
<comment type="similarity">
    <text evidence="1">Belongs to the sterol desaturase family.</text>
</comment>
<feature type="transmembrane region" description="Helical" evidence="4">
    <location>
        <begin position="75"/>
        <end position="93"/>
    </location>
</feature>
<dbReference type="GO" id="GO:0010291">
    <property type="term" value="F:beta-carotene 3-hydroxylase activity"/>
    <property type="evidence" value="ECO:0007669"/>
    <property type="project" value="TreeGrafter"/>
</dbReference>
<keyword evidence="2" id="KW-0125">Carotenoid biosynthesis</keyword>
<feature type="transmembrane region" description="Helical" evidence="4">
    <location>
        <begin position="6"/>
        <end position="31"/>
    </location>
</feature>
<dbReference type="EMBL" id="CZVU01000022">
    <property type="protein sequence ID" value="CUS99734.1"/>
    <property type="molecule type" value="Genomic_DNA"/>
</dbReference>
<evidence type="ECO:0000256" key="3">
    <source>
        <dbReference type="ARBA" id="ARBA00023002"/>
    </source>
</evidence>
<keyword evidence="4" id="KW-0812">Transmembrane</keyword>
<proteinExistence type="inferred from homology"/>
<dbReference type="AlphaFoldDB" id="A0A656D4K5"/>
<evidence type="ECO:0000259" key="5">
    <source>
        <dbReference type="Pfam" id="PF04116"/>
    </source>
</evidence>
<organism evidence="6 7">
    <name type="scientific">Kryptobacter tengchongensis</name>
    <dbReference type="NCBI Taxonomy" id="1643429"/>
    <lineage>
        <taxon>Bacteria</taxon>
        <taxon>Pseudomonadati</taxon>
        <taxon>Candidatus Kryptoniota</taxon>
        <taxon>Candidatus Kryptobacter</taxon>
    </lineage>
</organism>
<dbReference type="PANTHER" id="PTHR31899:SF9">
    <property type="entry name" value="BETA-CAROTENE 3-HYDROXYLASE 1, CHLOROPLASTIC"/>
    <property type="match status" value="1"/>
</dbReference>
<dbReference type="GO" id="GO:0005506">
    <property type="term" value="F:iron ion binding"/>
    <property type="evidence" value="ECO:0007669"/>
    <property type="project" value="InterPro"/>
</dbReference>
<reference evidence="6 7" key="1">
    <citation type="submission" date="2015-11" db="EMBL/GenBank/DDBJ databases">
        <authorList>
            <person name="Varghese N."/>
        </authorList>
    </citation>
    <scope>NUCLEOTIDE SEQUENCE [LARGE SCALE GENOMIC DNA]</scope>
    <source>
        <strain evidence="6 7">JGI-24</strain>
    </source>
</reference>
<feature type="transmembrane region" description="Helical" evidence="4">
    <location>
        <begin position="52"/>
        <end position="69"/>
    </location>
</feature>
<dbReference type="GO" id="GO:0016123">
    <property type="term" value="P:xanthophyll biosynthetic process"/>
    <property type="evidence" value="ECO:0007669"/>
    <property type="project" value="TreeGrafter"/>
</dbReference>
<dbReference type="Pfam" id="PF04116">
    <property type="entry name" value="FA_hydroxylase"/>
    <property type="match status" value="1"/>
</dbReference>
<dbReference type="InterPro" id="IPR006694">
    <property type="entry name" value="Fatty_acid_hydroxylase"/>
</dbReference>
<sequence length="156" mass="18463">MMEIFLTSIVVFLLMEPIVWLIHKYVMHGFLWVLHEDHHKKYPKKGLEKNDIFVLFFALVSIALLYLGFKSGNKLTLSIGIGMTIYGFAYFTMHDVLSHRRINIFKNPKNFYFLAVIRAHKQHHKNLEKDNSECFGFVYLFPIKYYKLSLKKSNAI</sequence>
<dbReference type="InterPro" id="IPR045019">
    <property type="entry name" value="BETA-OHASE-like"/>
</dbReference>
<dbReference type="Proteomes" id="UP000243065">
    <property type="component" value="Unassembled WGS sequence"/>
</dbReference>
<evidence type="ECO:0000313" key="7">
    <source>
        <dbReference type="Proteomes" id="UP000243065"/>
    </source>
</evidence>
<evidence type="ECO:0000313" key="6">
    <source>
        <dbReference type="EMBL" id="CUS99734.1"/>
    </source>
</evidence>
<keyword evidence="4" id="KW-1133">Transmembrane helix</keyword>
<protein>
    <submittedName>
        <fullName evidence="6">Beta-carotene 3-hydroxylase</fullName>
    </submittedName>
</protein>
<dbReference type="PANTHER" id="PTHR31899">
    <property type="entry name" value="BETA-CAROTENE 3-HYDROXYLASE 1, CHLOROPLASTIC"/>
    <property type="match status" value="1"/>
</dbReference>
<gene>
    <name evidence="6" type="ORF">JGI24_00657</name>
</gene>
<keyword evidence="7" id="KW-1185">Reference proteome</keyword>
<dbReference type="GO" id="GO:0016119">
    <property type="term" value="P:carotene metabolic process"/>
    <property type="evidence" value="ECO:0007669"/>
    <property type="project" value="TreeGrafter"/>
</dbReference>
<keyword evidence="3" id="KW-0560">Oxidoreductase</keyword>
<evidence type="ECO:0000256" key="2">
    <source>
        <dbReference type="ARBA" id="ARBA00022746"/>
    </source>
</evidence>
<evidence type="ECO:0000256" key="1">
    <source>
        <dbReference type="ARBA" id="ARBA00009324"/>
    </source>
</evidence>
<accession>A0A656D4K5</accession>
<keyword evidence="4" id="KW-0472">Membrane</keyword>
<dbReference type="RefSeq" id="WP_320409909.1">
    <property type="nucleotide sequence ID" value="NZ_CZVU01000022.1"/>
</dbReference>
<evidence type="ECO:0000256" key="4">
    <source>
        <dbReference type="SAM" id="Phobius"/>
    </source>
</evidence>